<dbReference type="PANTHER" id="PTHR32114">
    <property type="entry name" value="ABC TRANSPORTER ABCH.3"/>
    <property type="match status" value="1"/>
</dbReference>
<evidence type="ECO:0000259" key="2">
    <source>
        <dbReference type="Pfam" id="PF13476"/>
    </source>
</evidence>
<dbReference type="AlphaFoldDB" id="A0A4Q0MA03"/>
<feature type="coiled-coil region" evidence="1">
    <location>
        <begin position="799"/>
        <end position="923"/>
    </location>
</feature>
<evidence type="ECO:0000256" key="1">
    <source>
        <dbReference type="SAM" id="Coils"/>
    </source>
</evidence>
<dbReference type="GO" id="GO:0006302">
    <property type="term" value="P:double-strand break repair"/>
    <property type="evidence" value="ECO:0007669"/>
    <property type="project" value="InterPro"/>
</dbReference>
<dbReference type="PANTHER" id="PTHR32114:SF2">
    <property type="entry name" value="ABC TRANSPORTER ABCH.3"/>
    <property type="match status" value="1"/>
</dbReference>
<dbReference type="RefSeq" id="WP_128769124.1">
    <property type="nucleotide sequence ID" value="NZ_RXOC01000005.1"/>
</dbReference>
<comment type="caution">
    <text evidence="3">The sequence shown here is derived from an EMBL/GenBank/DDBJ whole genome shotgun (WGS) entry which is preliminary data.</text>
</comment>
<protein>
    <recommendedName>
        <fullName evidence="2">Rad50/SbcC-type AAA domain-containing protein</fullName>
    </recommendedName>
</protein>
<organism evidence="3 4">
    <name type="scientific">Arcticibacter tournemirensis</name>
    <dbReference type="NCBI Taxonomy" id="699437"/>
    <lineage>
        <taxon>Bacteria</taxon>
        <taxon>Pseudomonadati</taxon>
        <taxon>Bacteroidota</taxon>
        <taxon>Sphingobacteriia</taxon>
        <taxon>Sphingobacteriales</taxon>
        <taxon>Sphingobacteriaceae</taxon>
        <taxon>Arcticibacter</taxon>
    </lineage>
</organism>
<dbReference type="InterPro" id="IPR038729">
    <property type="entry name" value="Rad50/SbcC_AAA"/>
</dbReference>
<dbReference type="EMBL" id="RXOC01000005">
    <property type="protein sequence ID" value="RXF70051.1"/>
    <property type="molecule type" value="Genomic_DNA"/>
</dbReference>
<feature type="domain" description="Rad50/SbcC-type AAA" evidence="2">
    <location>
        <begin position="7"/>
        <end position="213"/>
    </location>
</feature>
<dbReference type="Pfam" id="PF13558">
    <property type="entry name" value="SbcC_Walker_B"/>
    <property type="match status" value="1"/>
</dbReference>
<dbReference type="Proteomes" id="UP000290848">
    <property type="component" value="Unassembled WGS sequence"/>
</dbReference>
<dbReference type="Pfam" id="PF13476">
    <property type="entry name" value="AAA_23"/>
    <property type="match status" value="1"/>
</dbReference>
<name>A0A4Q0MA03_9SPHI</name>
<dbReference type="GO" id="GO:0016887">
    <property type="term" value="F:ATP hydrolysis activity"/>
    <property type="evidence" value="ECO:0007669"/>
    <property type="project" value="InterPro"/>
</dbReference>
<keyword evidence="1" id="KW-0175">Coiled coil</keyword>
<feature type="coiled-coil region" evidence="1">
    <location>
        <begin position="548"/>
        <end position="665"/>
    </location>
</feature>
<accession>A0A4Q0MA03</accession>
<evidence type="ECO:0000313" key="4">
    <source>
        <dbReference type="Proteomes" id="UP000290848"/>
    </source>
</evidence>
<dbReference type="Gene3D" id="3.40.50.300">
    <property type="entry name" value="P-loop containing nucleotide triphosphate hydrolases"/>
    <property type="match status" value="2"/>
</dbReference>
<reference evidence="3 4" key="1">
    <citation type="submission" date="2018-12" db="EMBL/GenBank/DDBJ databases">
        <title>The Draft Genome Sequence of the Soil Bacterium Pedobacter tournemirensis R1.</title>
        <authorList>
            <person name="He J."/>
        </authorList>
    </citation>
    <scope>NUCLEOTIDE SEQUENCE [LARGE SCALE GENOMIC DNA]</scope>
    <source>
        <strain evidence="3 4">R1</strain>
    </source>
</reference>
<sequence length="1223" mass="137552">MRIVSVKFFNLNSLKGEHEIRFDKPPFTESGLFAITGPTGAGKTTILDAITVALYGKVHRLTRDVSEIMSRHTAECYSEVEFEVKGQVYKAKWSLRRSRGKIDGNLQGEKMELAEMPSGKFLGGHTPTSVKQEITDLCGLDYNQFLRSVMLSQGDFTRFLKADDNERSELLEKITDTGIYTEVSRYVFERQKAEKENLDLLKARLDSVDLLEEEERLAHETRLKGLAEEETEVKSKQGDVLKKISWQKGIETLKVKIEDLDRDLLSHQKLREEYHGDFERLKLHHQAVEFRPALTEIRTIEERASGLRSSLRQLNEQLPTLKRNTEETLQKYTAAVEAADKAQQVLTATEPELDKAVLLDSRIEGIKGNVARYKSAADQVDAEVEILVRTEEDKGKELEAIEVAIAECSAALKQRESDQTLDKQLIVFTQYSKELREVLLSIDANEAEKRAAEKQEKEAQDILDVNLAVTSGLNKEILDLEALDGQLKGRLEEQGAGKRLEEYEEEAGELPSLISYCEQQYRLAENFSRLQIEKSSLLDLAAERTKLLEQERALLGDLKLEKETAEKHLQDLRQLVELQQRIQNYEADRLALKEDQPCPLCGSLHHPYAAGGYKAELSEAEKKRNAAEQYVLSVNERVQQKMLEINALEQNIATGKQQLGKTESEIESVIKAFEETNRLLPAALDIAKPDTIAAVTKRKKQQLGDLQKIIAAIRDLQQKITATGNAIAGKKELLFQAEAKCSAAAERIKGAGEQAMRIKSLIVSLKEKEAALLKDLHDLLSRLGIEFGGSDVNRIETVLTERIAQYAAFEKKLQHLQEQHVQVKNELEKTGGALSAKLDAQLKQRTELKREEELLEGLLAERKQMFADIDPAKERERLNNVVRSSRAAQDAARELLQQVQEQLTIAESKAVQLELDVRAANDQSGALREKLTHALGDKGISSVEELYQHFIPEEEAARIRELERDTDARIRAIQQLSLSTRGEYVRETARNLTDEQPEALQSTSEGLEQRISALNQEIGSLKQILDEDDRLKQKFSEVAEQINVQQKEFTRWLRLSSLIGSADGKKFSRFAQGLTLARLTDLANRHLLKLSDRYRILKSREKDLELLIIDGYQADVVRPMATLSGGESFLVSLALALGLSDLASRKVQINSLFIDEGFGTLDSDTLDVAISALENLQASGKTIGIISHVEALKERIGTQIQVIKQPGGSSRIKLLSYMNGTFV</sequence>
<dbReference type="InterPro" id="IPR027417">
    <property type="entry name" value="P-loop_NTPase"/>
</dbReference>
<evidence type="ECO:0000313" key="3">
    <source>
        <dbReference type="EMBL" id="RXF70051.1"/>
    </source>
</evidence>
<proteinExistence type="predicted"/>
<feature type="coiled-coil region" evidence="1">
    <location>
        <begin position="435"/>
        <end position="465"/>
    </location>
</feature>
<dbReference type="SUPFAM" id="SSF52540">
    <property type="entry name" value="P-loop containing nucleoside triphosphate hydrolases"/>
    <property type="match status" value="1"/>
</dbReference>
<feature type="coiled-coil region" evidence="1">
    <location>
        <begin position="297"/>
        <end position="342"/>
    </location>
</feature>
<gene>
    <name evidence="3" type="ORF">EKH83_09175</name>
</gene>